<feature type="domain" description="Beta-lactamase-related" evidence="2">
    <location>
        <begin position="81"/>
        <end position="354"/>
    </location>
</feature>
<dbReference type="PANTHER" id="PTHR43283">
    <property type="entry name" value="BETA-LACTAMASE-RELATED"/>
    <property type="match status" value="1"/>
</dbReference>
<keyword evidence="4" id="KW-1185">Reference proteome</keyword>
<keyword evidence="1" id="KW-0812">Transmembrane</keyword>
<feature type="transmembrane region" description="Helical" evidence="1">
    <location>
        <begin position="12"/>
        <end position="29"/>
    </location>
</feature>
<keyword evidence="1" id="KW-0472">Membrane</keyword>
<sequence>MKKNNKLRNTIFLSALALVIIVSLLPLYVKKALFYTTPDIDDYKIFANRVIKIGDYEPWQKSEEYNKHQIPADKLHDIEKLKTVALFIAQDNKILHEQYWDDYDENSISNSFSVAKSIVSLMIGIAVEEGKIESIDDPVGKYVKHFNSEKNMKLTIKDLLTMSSGLNWDESYSSPFSLTTEAYYGDSLPKLINQLDVVETPGKTFKYLSGNTELLAMVLSEATGKNISDYMSEKIWSKIGAHNDALWSLDSEGGFEKAYCCFNSNAPDFARIGQLVLNKGSWKGQRIISERYIEESFTAASYLKDKHDKPVDFYGLQWWIAEYKGHKVPYARGILGQYIIVIPDKQAVIVRLGEKRSKKKIDHHPTDIFTYLDIAFGMLK</sequence>
<proteinExistence type="predicted"/>
<reference evidence="3" key="1">
    <citation type="submission" date="2023-07" db="EMBL/GenBank/DDBJ databases">
        <title>Genomic Encyclopedia of Type Strains, Phase IV (KMG-IV): sequencing the most valuable type-strain genomes for metagenomic binning, comparative biology and taxonomic classification.</title>
        <authorList>
            <person name="Goeker M."/>
        </authorList>
    </citation>
    <scope>NUCLEOTIDE SEQUENCE</scope>
    <source>
        <strain evidence="3">DSM 26174</strain>
    </source>
</reference>
<dbReference type="InterPro" id="IPR001466">
    <property type="entry name" value="Beta-lactam-related"/>
</dbReference>
<evidence type="ECO:0000256" key="1">
    <source>
        <dbReference type="SAM" id="Phobius"/>
    </source>
</evidence>
<organism evidence="3 4">
    <name type="scientific">Aureibacter tunicatorum</name>
    <dbReference type="NCBI Taxonomy" id="866807"/>
    <lineage>
        <taxon>Bacteria</taxon>
        <taxon>Pseudomonadati</taxon>
        <taxon>Bacteroidota</taxon>
        <taxon>Cytophagia</taxon>
        <taxon>Cytophagales</taxon>
        <taxon>Persicobacteraceae</taxon>
        <taxon>Aureibacter</taxon>
    </lineage>
</organism>
<evidence type="ECO:0000313" key="4">
    <source>
        <dbReference type="Proteomes" id="UP001185092"/>
    </source>
</evidence>
<dbReference type="AlphaFoldDB" id="A0AAE4BTR8"/>
<evidence type="ECO:0000259" key="2">
    <source>
        <dbReference type="Pfam" id="PF00144"/>
    </source>
</evidence>
<dbReference type="SUPFAM" id="SSF56601">
    <property type="entry name" value="beta-lactamase/transpeptidase-like"/>
    <property type="match status" value="1"/>
</dbReference>
<dbReference type="EMBL" id="JAVDQD010000006">
    <property type="protein sequence ID" value="MDR6240986.1"/>
    <property type="molecule type" value="Genomic_DNA"/>
</dbReference>
<gene>
    <name evidence="3" type="ORF">HNQ88_004062</name>
</gene>
<dbReference type="InterPro" id="IPR012338">
    <property type="entry name" value="Beta-lactam/transpept-like"/>
</dbReference>
<evidence type="ECO:0000313" key="3">
    <source>
        <dbReference type="EMBL" id="MDR6240986.1"/>
    </source>
</evidence>
<dbReference type="PANTHER" id="PTHR43283:SF14">
    <property type="entry name" value="BLL8153 PROTEIN"/>
    <property type="match status" value="1"/>
</dbReference>
<name>A0AAE4BTR8_9BACT</name>
<accession>A0AAE4BTR8</accession>
<protein>
    <submittedName>
        <fullName evidence="3">CubicO group peptidase (Beta-lactamase class C family)</fullName>
    </submittedName>
</protein>
<keyword evidence="1" id="KW-1133">Transmembrane helix</keyword>
<dbReference type="RefSeq" id="WP_309941398.1">
    <property type="nucleotide sequence ID" value="NZ_AP025305.1"/>
</dbReference>
<dbReference type="Pfam" id="PF00144">
    <property type="entry name" value="Beta-lactamase"/>
    <property type="match status" value="1"/>
</dbReference>
<dbReference type="Proteomes" id="UP001185092">
    <property type="component" value="Unassembled WGS sequence"/>
</dbReference>
<dbReference type="Gene3D" id="3.40.710.10">
    <property type="entry name" value="DD-peptidase/beta-lactamase superfamily"/>
    <property type="match status" value="1"/>
</dbReference>
<dbReference type="InterPro" id="IPR050789">
    <property type="entry name" value="Diverse_Enzym_Activities"/>
</dbReference>
<comment type="caution">
    <text evidence="3">The sequence shown here is derived from an EMBL/GenBank/DDBJ whole genome shotgun (WGS) entry which is preliminary data.</text>
</comment>